<keyword evidence="2" id="KW-1185">Reference proteome</keyword>
<proteinExistence type="predicted"/>
<sequence>MDTEKGRNVAELAREYYRKWWKNFSYQRQYPLLLPITSDPSKILPNDWVVVQITPTNGKGEVLKMMYDIWKALEEDDNQKVFDDDIINNTSKSVTCNLVKEEDLAAFKQVLYEWRDQFACLARR</sequence>
<reference evidence="1 2" key="1">
    <citation type="submission" date="2024-01" db="EMBL/GenBank/DDBJ databases">
        <title>A draft genome for a cacao thread blight-causing isolate of Paramarasmius palmivorus.</title>
        <authorList>
            <person name="Baruah I.K."/>
            <person name="Bukari Y."/>
            <person name="Amoako-Attah I."/>
            <person name="Meinhardt L.W."/>
            <person name="Bailey B.A."/>
            <person name="Cohen S.P."/>
        </authorList>
    </citation>
    <scope>NUCLEOTIDE SEQUENCE [LARGE SCALE GENOMIC DNA]</scope>
    <source>
        <strain evidence="1 2">GH-12</strain>
    </source>
</reference>
<protein>
    <submittedName>
        <fullName evidence="1">Uncharacterized protein</fullName>
    </submittedName>
</protein>
<dbReference type="EMBL" id="JAYKXP010000007">
    <property type="protein sequence ID" value="KAK7056518.1"/>
    <property type="molecule type" value="Genomic_DNA"/>
</dbReference>
<comment type="caution">
    <text evidence="1">The sequence shown here is derived from an EMBL/GenBank/DDBJ whole genome shotgun (WGS) entry which is preliminary data.</text>
</comment>
<name>A0AAW0DZ16_9AGAR</name>
<dbReference type="Proteomes" id="UP001383192">
    <property type="component" value="Unassembled WGS sequence"/>
</dbReference>
<dbReference type="AlphaFoldDB" id="A0AAW0DZ16"/>
<evidence type="ECO:0000313" key="2">
    <source>
        <dbReference type="Proteomes" id="UP001383192"/>
    </source>
</evidence>
<organism evidence="1 2">
    <name type="scientific">Paramarasmius palmivorus</name>
    <dbReference type="NCBI Taxonomy" id="297713"/>
    <lineage>
        <taxon>Eukaryota</taxon>
        <taxon>Fungi</taxon>
        <taxon>Dikarya</taxon>
        <taxon>Basidiomycota</taxon>
        <taxon>Agaricomycotina</taxon>
        <taxon>Agaricomycetes</taxon>
        <taxon>Agaricomycetidae</taxon>
        <taxon>Agaricales</taxon>
        <taxon>Marasmiineae</taxon>
        <taxon>Marasmiaceae</taxon>
        <taxon>Paramarasmius</taxon>
    </lineage>
</organism>
<evidence type="ECO:0000313" key="1">
    <source>
        <dbReference type="EMBL" id="KAK7056518.1"/>
    </source>
</evidence>
<gene>
    <name evidence="1" type="ORF">VNI00_003074</name>
</gene>
<accession>A0AAW0DZ16</accession>